<dbReference type="InterPro" id="IPR018389">
    <property type="entry name" value="DctP_fam"/>
</dbReference>
<evidence type="ECO:0000313" key="3">
    <source>
        <dbReference type="EMBL" id="WQH09827.1"/>
    </source>
</evidence>
<dbReference type="RefSeq" id="WP_246920159.1">
    <property type="nucleotide sequence ID" value="NZ_CP140151.1"/>
</dbReference>
<dbReference type="PANTHER" id="PTHR33376:SF4">
    <property type="entry name" value="SIALIC ACID-BINDING PERIPLASMIC PROTEIN SIAP"/>
    <property type="match status" value="1"/>
</dbReference>
<evidence type="ECO:0000256" key="1">
    <source>
        <dbReference type="ARBA" id="ARBA00022729"/>
    </source>
</evidence>
<gene>
    <name evidence="3" type="ORF">SR908_03975</name>
</gene>
<evidence type="ECO:0000256" key="2">
    <source>
        <dbReference type="SAM" id="SignalP"/>
    </source>
</evidence>
<sequence>MSFTSHTRPAWLNSLATIAMTALSVTTLAGPAAADTSLNVVGSWGSLELHQKFEQPFWSETLPQASDGDITTQVTSFDQMGIASGDVFRYLGDGLFDVGMTVGDYTVSDAPELEGLDLPMMTTDTDKARAVANAFRPIAEKAMNERFNSHVLAIVPYPAQVLFCNTPISGLADLEGKKVRGSGRSTGEFLEALGAQSLNIAFNEVPGSLERGVIDCAVTGSMSGYSAGWYDVSSHMLPLPIGGWDYVITAVNQDKWGSLSADEQQLIQDQVDKQFTAPVWTNSKTETQRGIACLTGNGECPAGKPASMTLVKPTQADVDRAHKALEDVVLPAWAGRVDADILKQWNAGVGKIVDLQAQTP</sequence>
<dbReference type="Pfam" id="PF03480">
    <property type="entry name" value="DctP"/>
    <property type="match status" value="1"/>
</dbReference>
<dbReference type="NCBIfam" id="NF037995">
    <property type="entry name" value="TRAP_S1"/>
    <property type="match status" value="1"/>
</dbReference>
<proteinExistence type="predicted"/>
<dbReference type="Proteomes" id="UP001321908">
    <property type="component" value="Chromosome"/>
</dbReference>
<keyword evidence="4" id="KW-1185">Reference proteome</keyword>
<reference evidence="3 4" key="1">
    <citation type="submission" date="2023-11" db="EMBL/GenBank/DDBJ databases">
        <title>MicrobeMod: A computational toolkit for identifying prokaryotic methylation and restriction-modification with nanopore sequencing.</title>
        <authorList>
            <person name="Crits-Christoph A."/>
            <person name="Kang S.C."/>
            <person name="Lee H."/>
            <person name="Ostrov N."/>
        </authorList>
    </citation>
    <scope>NUCLEOTIDE SEQUENCE [LARGE SCALE GENOMIC DNA]</scope>
    <source>
        <strain evidence="3 4">ATCC 43984</strain>
    </source>
</reference>
<dbReference type="EMBL" id="CP140151">
    <property type="protein sequence ID" value="WQH09827.1"/>
    <property type="molecule type" value="Genomic_DNA"/>
</dbReference>
<feature type="chain" id="PRO_5045112686" evidence="2">
    <location>
        <begin position="30"/>
        <end position="360"/>
    </location>
</feature>
<dbReference type="CDD" id="cd13602">
    <property type="entry name" value="PBP2_TRAP_BpDctp6_7"/>
    <property type="match status" value="1"/>
</dbReference>
<dbReference type="Gene3D" id="3.40.190.170">
    <property type="entry name" value="Bacterial extracellular solute-binding protein, family 7"/>
    <property type="match status" value="1"/>
</dbReference>
<accession>A0ABZ0YEG9</accession>
<evidence type="ECO:0000313" key="4">
    <source>
        <dbReference type="Proteomes" id="UP001321908"/>
    </source>
</evidence>
<dbReference type="PANTHER" id="PTHR33376">
    <property type="match status" value="1"/>
</dbReference>
<name>A0ABZ0YEG9_9GAMM</name>
<keyword evidence="1 2" id="KW-0732">Signal</keyword>
<dbReference type="InterPro" id="IPR038404">
    <property type="entry name" value="TRAP_DctP_sf"/>
</dbReference>
<organism evidence="3 4">
    <name type="scientific">Chromohalobacter canadensis</name>
    <dbReference type="NCBI Taxonomy" id="141389"/>
    <lineage>
        <taxon>Bacteria</taxon>
        <taxon>Pseudomonadati</taxon>
        <taxon>Pseudomonadota</taxon>
        <taxon>Gammaproteobacteria</taxon>
        <taxon>Oceanospirillales</taxon>
        <taxon>Halomonadaceae</taxon>
        <taxon>Chromohalobacter</taxon>
    </lineage>
</organism>
<protein>
    <submittedName>
        <fullName evidence="3">TRAP transporter substrate-binding protein</fullName>
    </submittedName>
</protein>
<feature type="signal peptide" evidence="2">
    <location>
        <begin position="1"/>
        <end position="29"/>
    </location>
</feature>